<gene>
    <name evidence="1" type="ORF">ACFPPD_01290</name>
</gene>
<name>A0ABW0LR95_9BACL</name>
<dbReference type="InterPro" id="IPR023296">
    <property type="entry name" value="Glyco_hydro_beta-prop_sf"/>
</dbReference>
<protein>
    <submittedName>
        <fullName evidence="1">Glycoside hydrolase family protein</fullName>
    </submittedName>
</protein>
<keyword evidence="2" id="KW-1185">Reference proteome</keyword>
<keyword evidence="1" id="KW-0378">Hydrolase</keyword>
<sequence>MSIDRMSEFARKLEPAGRILESPDYQVWCCSPIYGPDGKVHVFFSRWKNHYDHLGWVAACEVAHAVAERPEGPYEVVGVALSGRGDNAWDSWSIHNPTVYQVDGRYILLYMGSDGSSLGVSQDELMAMKREEYLPYFHKLVSSKRVGMAIADSLYGPWARVGDKPIVDIGETPSWDDFCTSNPAFTVTPEGKYRIYYKAWDQRTAVKFNGNRKYGFAESDKLEGPYVKYQGNPVIDLSGFGERMQVEDAYMWHENGKYNAIMRDMGFNNHEYGLFMQSEDGIKWNTETPMISYLNAAHYFDEPLIGLEREGRFERPQLLMRDGIPEYLFAAYVGGKYNTSSGVVLKLK</sequence>
<proteinExistence type="predicted"/>
<dbReference type="Gene3D" id="2.115.10.20">
    <property type="entry name" value="Glycosyl hydrolase domain, family 43"/>
    <property type="match status" value="1"/>
</dbReference>
<dbReference type="EMBL" id="JBHSMH010000003">
    <property type="protein sequence ID" value="MFC5467332.1"/>
    <property type="molecule type" value="Genomic_DNA"/>
</dbReference>
<dbReference type="Proteomes" id="UP001596105">
    <property type="component" value="Unassembled WGS sequence"/>
</dbReference>
<evidence type="ECO:0000313" key="1">
    <source>
        <dbReference type="EMBL" id="MFC5467332.1"/>
    </source>
</evidence>
<dbReference type="RefSeq" id="WP_209749243.1">
    <property type="nucleotide sequence ID" value="NZ_JBHSMH010000003.1"/>
</dbReference>
<dbReference type="GO" id="GO:0016787">
    <property type="term" value="F:hydrolase activity"/>
    <property type="evidence" value="ECO:0007669"/>
    <property type="project" value="UniProtKB-KW"/>
</dbReference>
<organism evidence="1 2">
    <name type="scientific">Cohnella suwonensis</name>
    <dbReference type="NCBI Taxonomy" id="696072"/>
    <lineage>
        <taxon>Bacteria</taxon>
        <taxon>Bacillati</taxon>
        <taxon>Bacillota</taxon>
        <taxon>Bacilli</taxon>
        <taxon>Bacillales</taxon>
        <taxon>Paenibacillaceae</taxon>
        <taxon>Cohnella</taxon>
    </lineage>
</organism>
<comment type="caution">
    <text evidence="1">The sequence shown here is derived from an EMBL/GenBank/DDBJ whole genome shotgun (WGS) entry which is preliminary data.</text>
</comment>
<dbReference type="CDD" id="cd08994">
    <property type="entry name" value="GH43_62_32_68_117_130-like"/>
    <property type="match status" value="1"/>
</dbReference>
<dbReference type="SUPFAM" id="SSF75005">
    <property type="entry name" value="Arabinanase/levansucrase/invertase"/>
    <property type="match status" value="1"/>
</dbReference>
<accession>A0ABW0LR95</accession>
<reference evidence="2" key="1">
    <citation type="journal article" date="2019" name="Int. J. Syst. Evol. Microbiol.">
        <title>The Global Catalogue of Microorganisms (GCM) 10K type strain sequencing project: providing services to taxonomists for standard genome sequencing and annotation.</title>
        <authorList>
            <consortium name="The Broad Institute Genomics Platform"/>
            <consortium name="The Broad Institute Genome Sequencing Center for Infectious Disease"/>
            <person name="Wu L."/>
            <person name="Ma J."/>
        </authorList>
    </citation>
    <scope>NUCLEOTIDE SEQUENCE [LARGE SCALE GENOMIC DNA]</scope>
    <source>
        <strain evidence="2">CCUG 57113</strain>
    </source>
</reference>
<evidence type="ECO:0000313" key="2">
    <source>
        <dbReference type="Proteomes" id="UP001596105"/>
    </source>
</evidence>